<dbReference type="GeneID" id="36404351"/>
<reference evidence="3" key="1">
    <citation type="submission" date="2014-09" db="EMBL/GenBank/DDBJ databases">
        <authorList>
            <person name="Sharma Rahul"/>
            <person name="Thines Marco"/>
        </authorList>
    </citation>
    <scope>NUCLEOTIDE SEQUENCE [LARGE SCALE GENOMIC DNA]</scope>
</reference>
<evidence type="ECO:0000313" key="2">
    <source>
        <dbReference type="EMBL" id="CEG39243.1"/>
    </source>
</evidence>
<dbReference type="PROSITE" id="PS50106">
    <property type="entry name" value="PDZ"/>
    <property type="match status" value="1"/>
</dbReference>
<dbReference type="EMBL" id="CCYD01000409">
    <property type="protein sequence ID" value="CEG39243.1"/>
    <property type="molecule type" value="Genomic_DNA"/>
</dbReference>
<protein>
    <submittedName>
        <fullName evidence="2">PDZ domain</fullName>
    </submittedName>
</protein>
<sequence>MKLSEHQPQGKMLRTVVPAPPSFNTWLAHALAEEEAVSKIQCFFRNHLKARHFTDTLVRHTASTVSSFDLPFISEKADKEHLQYEVLLWYGSSLGSVIFTPCKITEYPCVEVADGNDSLPGMWNLREGDFLISINQRSTRATLVPFDAVMQILESGVRPARLRFRRPSSYELQNSIKRPRRLSVRNHTDRQKNRERLERSLSYVIWREEDGPLGISLKPETGKAYPVVMEMNESGVVGRNAKKNKVSVGDQLLTINHNDVFRLGFEKMCQVMKFAPKPLVLTFRRASPEPIEFRTQDRSRHVAIESKTVMKRMNRRMRRSIGYRHFEIIIGFGI</sequence>
<accession>A0A0N7L4P4</accession>
<name>A0A0N7L4P4_PLAHL</name>
<keyword evidence="3" id="KW-1185">Reference proteome</keyword>
<proteinExistence type="predicted"/>
<dbReference type="InterPro" id="IPR001478">
    <property type="entry name" value="PDZ"/>
</dbReference>
<organism evidence="2 3">
    <name type="scientific">Plasmopara halstedii</name>
    <name type="common">Downy mildew of sunflower</name>
    <dbReference type="NCBI Taxonomy" id="4781"/>
    <lineage>
        <taxon>Eukaryota</taxon>
        <taxon>Sar</taxon>
        <taxon>Stramenopiles</taxon>
        <taxon>Oomycota</taxon>
        <taxon>Peronosporomycetes</taxon>
        <taxon>Peronosporales</taxon>
        <taxon>Peronosporaceae</taxon>
        <taxon>Plasmopara</taxon>
    </lineage>
</organism>
<dbReference type="OrthoDB" id="42382at2759"/>
<dbReference type="SUPFAM" id="SSF50156">
    <property type="entry name" value="PDZ domain-like"/>
    <property type="match status" value="1"/>
</dbReference>
<dbReference type="Gene3D" id="2.30.42.10">
    <property type="match status" value="1"/>
</dbReference>
<dbReference type="AlphaFoldDB" id="A0A0N7L4P4"/>
<evidence type="ECO:0000259" key="1">
    <source>
        <dbReference type="PROSITE" id="PS50106"/>
    </source>
</evidence>
<evidence type="ECO:0000313" key="3">
    <source>
        <dbReference type="Proteomes" id="UP000054928"/>
    </source>
</evidence>
<dbReference type="RefSeq" id="XP_024575612.1">
    <property type="nucleotide sequence ID" value="XM_024724768.1"/>
</dbReference>
<dbReference type="OMA" id="QYEILLW"/>
<feature type="domain" description="PDZ" evidence="1">
    <location>
        <begin position="202"/>
        <end position="287"/>
    </location>
</feature>
<dbReference type="InterPro" id="IPR036034">
    <property type="entry name" value="PDZ_sf"/>
</dbReference>
<dbReference type="PROSITE" id="PS50096">
    <property type="entry name" value="IQ"/>
    <property type="match status" value="1"/>
</dbReference>
<dbReference type="Proteomes" id="UP000054928">
    <property type="component" value="Unassembled WGS sequence"/>
</dbReference>